<dbReference type="Gene3D" id="1.20.120.620">
    <property type="entry name" value="Backbone structure of the membrane domain of e. Coli histidine kinase receptor kdpd"/>
    <property type="match status" value="1"/>
</dbReference>
<keyword evidence="9" id="KW-0067">ATP-binding</keyword>
<feature type="transmembrane region" description="Helical" evidence="13">
    <location>
        <begin position="467"/>
        <end position="490"/>
    </location>
</feature>
<keyword evidence="10 13" id="KW-1133">Transmembrane helix</keyword>
<dbReference type="EMBL" id="DVMR01000059">
    <property type="protein sequence ID" value="HIU44207.1"/>
    <property type="molecule type" value="Genomic_DNA"/>
</dbReference>
<accession>A0A9D1IVM5</accession>
<organism evidence="15 16">
    <name type="scientific">Candidatus Ventrousia excrementavium</name>
    <dbReference type="NCBI Taxonomy" id="2840961"/>
    <lineage>
        <taxon>Bacteria</taxon>
        <taxon>Bacillati</taxon>
        <taxon>Bacillota</taxon>
        <taxon>Clostridia</taxon>
        <taxon>Eubacteriales</taxon>
        <taxon>Clostridiaceae</taxon>
        <taxon>Clostridiaceae incertae sedis</taxon>
        <taxon>Candidatus Ventrousia</taxon>
    </lineage>
</organism>
<dbReference type="InterPro" id="IPR029016">
    <property type="entry name" value="GAF-like_dom_sf"/>
</dbReference>
<dbReference type="InterPro" id="IPR003852">
    <property type="entry name" value="Sig_transdc_His_kinase_KdpD_N"/>
</dbReference>
<reference evidence="15" key="2">
    <citation type="journal article" date="2021" name="PeerJ">
        <title>Extensive microbial diversity within the chicken gut microbiome revealed by metagenomics and culture.</title>
        <authorList>
            <person name="Gilroy R."/>
            <person name="Ravi A."/>
            <person name="Getino M."/>
            <person name="Pursley I."/>
            <person name="Horton D.L."/>
            <person name="Alikhan N.F."/>
            <person name="Baker D."/>
            <person name="Gharbi K."/>
            <person name="Hall N."/>
            <person name="Watson M."/>
            <person name="Adriaenssens E.M."/>
            <person name="Foster-Nyarko E."/>
            <person name="Jarju S."/>
            <person name="Secka A."/>
            <person name="Antonio M."/>
            <person name="Oren A."/>
            <person name="Chaudhuri R.R."/>
            <person name="La Ragione R."/>
            <person name="Hildebrand F."/>
            <person name="Pallen M.J."/>
        </authorList>
    </citation>
    <scope>NUCLEOTIDE SEQUENCE</scope>
    <source>
        <strain evidence="15">CHK191-8634</strain>
    </source>
</reference>
<dbReference type="Gene3D" id="3.30.565.10">
    <property type="entry name" value="Histidine kinase-like ATPase, C-terminal domain"/>
    <property type="match status" value="1"/>
</dbReference>
<keyword evidence="6 13" id="KW-0812">Transmembrane</keyword>
<keyword evidence="5" id="KW-0808">Transferase</keyword>
<evidence type="ECO:0000256" key="12">
    <source>
        <dbReference type="ARBA" id="ARBA00023136"/>
    </source>
</evidence>
<keyword evidence="11" id="KW-0902">Two-component regulatory system</keyword>
<dbReference type="Pfam" id="PF13493">
    <property type="entry name" value="DUF4118"/>
    <property type="match status" value="1"/>
</dbReference>
<dbReference type="InterPro" id="IPR038318">
    <property type="entry name" value="KdpD_sf"/>
</dbReference>
<evidence type="ECO:0000256" key="7">
    <source>
        <dbReference type="ARBA" id="ARBA00022741"/>
    </source>
</evidence>
<keyword evidence="7" id="KW-0547">Nucleotide-binding</keyword>
<reference evidence="15" key="1">
    <citation type="submission" date="2020-10" db="EMBL/GenBank/DDBJ databases">
        <authorList>
            <person name="Gilroy R."/>
        </authorList>
    </citation>
    <scope>NUCLEOTIDE SEQUENCE</scope>
    <source>
        <strain evidence="15">CHK191-8634</strain>
    </source>
</reference>
<dbReference type="InterPro" id="IPR036097">
    <property type="entry name" value="HisK_dim/P_sf"/>
</dbReference>
<comment type="catalytic activity">
    <reaction evidence="1">
        <text>ATP + protein L-histidine = ADP + protein N-phospho-L-histidine.</text>
        <dbReference type="EC" id="2.7.13.3"/>
    </reaction>
</comment>
<dbReference type="InterPro" id="IPR052023">
    <property type="entry name" value="Histidine_kinase_KdpD"/>
</dbReference>
<dbReference type="Proteomes" id="UP000824073">
    <property type="component" value="Unassembled WGS sequence"/>
</dbReference>
<dbReference type="InterPro" id="IPR004358">
    <property type="entry name" value="Sig_transdc_His_kin-like_C"/>
</dbReference>
<dbReference type="CDD" id="cd00075">
    <property type="entry name" value="HATPase"/>
    <property type="match status" value="1"/>
</dbReference>
<evidence type="ECO:0000256" key="13">
    <source>
        <dbReference type="SAM" id="Phobius"/>
    </source>
</evidence>
<name>A0A9D1IVM5_9CLOT</name>
<evidence type="ECO:0000256" key="5">
    <source>
        <dbReference type="ARBA" id="ARBA00022679"/>
    </source>
</evidence>
<dbReference type="EC" id="2.7.13.3" evidence="3"/>
<dbReference type="InterPro" id="IPR005467">
    <property type="entry name" value="His_kinase_dom"/>
</dbReference>
<keyword evidence="12 13" id="KW-0472">Membrane</keyword>
<dbReference type="Gene3D" id="3.40.50.620">
    <property type="entry name" value="HUPs"/>
    <property type="match status" value="1"/>
</dbReference>
<evidence type="ECO:0000256" key="6">
    <source>
        <dbReference type="ARBA" id="ARBA00022692"/>
    </source>
</evidence>
<dbReference type="InterPro" id="IPR025201">
    <property type="entry name" value="KdpD_TM"/>
</dbReference>
<dbReference type="GO" id="GO:0000155">
    <property type="term" value="F:phosphorelay sensor kinase activity"/>
    <property type="evidence" value="ECO:0007669"/>
    <property type="project" value="InterPro"/>
</dbReference>
<dbReference type="PROSITE" id="PS50109">
    <property type="entry name" value="HIS_KIN"/>
    <property type="match status" value="1"/>
</dbReference>
<dbReference type="PANTHER" id="PTHR45569:SF1">
    <property type="entry name" value="SENSOR PROTEIN KDPD"/>
    <property type="match status" value="1"/>
</dbReference>
<dbReference type="Gene3D" id="3.30.450.40">
    <property type="match status" value="1"/>
</dbReference>
<comment type="caution">
    <text evidence="15">The sequence shown here is derived from an EMBL/GenBank/DDBJ whole genome shotgun (WGS) entry which is preliminary data.</text>
</comment>
<dbReference type="FunFam" id="3.30.565.10:FF:000006">
    <property type="entry name" value="Sensor histidine kinase WalK"/>
    <property type="match status" value="1"/>
</dbReference>
<dbReference type="SUPFAM" id="SSF55874">
    <property type="entry name" value="ATPase domain of HSP90 chaperone/DNA topoisomerase II/histidine kinase"/>
    <property type="match status" value="1"/>
</dbReference>
<evidence type="ECO:0000256" key="8">
    <source>
        <dbReference type="ARBA" id="ARBA00022777"/>
    </source>
</evidence>
<dbReference type="InterPro" id="IPR027417">
    <property type="entry name" value="P-loop_NTPase"/>
</dbReference>
<evidence type="ECO:0000256" key="11">
    <source>
        <dbReference type="ARBA" id="ARBA00023012"/>
    </source>
</evidence>
<evidence type="ECO:0000313" key="16">
    <source>
        <dbReference type="Proteomes" id="UP000824073"/>
    </source>
</evidence>
<dbReference type="Pfam" id="PF00512">
    <property type="entry name" value="HisKA"/>
    <property type="match status" value="1"/>
</dbReference>
<evidence type="ECO:0000256" key="1">
    <source>
        <dbReference type="ARBA" id="ARBA00000085"/>
    </source>
</evidence>
<evidence type="ECO:0000256" key="3">
    <source>
        <dbReference type="ARBA" id="ARBA00012438"/>
    </source>
</evidence>
<dbReference type="SMART" id="SM00388">
    <property type="entry name" value="HisKA"/>
    <property type="match status" value="1"/>
</dbReference>
<dbReference type="GO" id="GO:0005524">
    <property type="term" value="F:ATP binding"/>
    <property type="evidence" value="ECO:0007669"/>
    <property type="project" value="UniProtKB-KW"/>
</dbReference>
<dbReference type="SUPFAM" id="SSF52402">
    <property type="entry name" value="Adenine nucleotide alpha hydrolases-like"/>
    <property type="match status" value="1"/>
</dbReference>
<dbReference type="InterPro" id="IPR003661">
    <property type="entry name" value="HisK_dim/P_dom"/>
</dbReference>
<evidence type="ECO:0000313" key="15">
    <source>
        <dbReference type="EMBL" id="HIU44207.1"/>
    </source>
</evidence>
<dbReference type="PRINTS" id="PR00344">
    <property type="entry name" value="BCTRLSENSOR"/>
</dbReference>
<sequence>MPKSRPAPDKTLRAMDNVSGRTSRGHLKIFFGYAPGVGKTRAMLWAAHAAKERGIDVVVGCVRPNEQPQVTEMLGGLEQLPGLRVGQGTVQEFDIDAAIARRPQLILVGELAHSNAEGCRHTRRYQDVEELLKAGIDVYTTVNVQNIESLTDVVASITGVAARERIPDSVFDSADQVELLDIEPQDLLEQMQLAGVQSHTSGMTLEKLTALREIALRRCADRVNLLTENARVKNQGAYLTDEHILVCLSSAPSNAKIIRTAARMASAFRGTFTALYVETPDLTAMSGSDRERLRSNIRLAQQLGAAVETVYGDDVPQQIADFARMAGVSKIVLGRNTVTRRHFFSKPTLVERLIAVAPNLDVYVIPDSAAAVERYHAAKLKNKHTAFSAADILKSTGILAAASLIGFLFEWLGFTEVNIITVYILGVLITSVVVKNQIYSLISSALSVLVFNYLFTEPHYSLFAYESGYPVTFVITFAAAMITGTLAVRLKNNAKQSARSAFRTKILFDANQLLQQAGDRKKIDEATASQLVKLLGRSVIIYPVGDGTLGEPYILPAPDRQVPATIASGSERAVAEWVLKNNKHAGATTDTHSSALCLYLSIRVNSNVYGVVGIVMDDGPLDAFENSVMLAILGESALAMENQKNAREKEEAAILAKNEQLRADLLRAISHDLRTPLTSISGNASNLLSNGEYFDAETKRRLYTDIYDDSMWLINLVENLLSVTRLEEGRMNLHISAELMEDVVAEALRHINRKSLEHEITVTHSDELLLAKMDARLIVQVIINLVDNAVKYTPKGSHISITTERRDGQAVVRIADDGPGVPDDKKTHIFDMFYSGANKVADSRRSLGLGLALCRSIVAAHGGEIGVSDNIPHGAVFTFTLPAQEARLHE</sequence>
<dbReference type="InterPro" id="IPR003594">
    <property type="entry name" value="HATPase_dom"/>
</dbReference>
<evidence type="ECO:0000256" key="9">
    <source>
        <dbReference type="ARBA" id="ARBA00022840"/>
    </source>
</evidence>
<dbReference type="CDD" id="cd00082">
    <property type="entry name" value="HisKA"/>
    <property type="match status" value="1"/>
</dbReference>
<comment type="subcellular location">
    <subcellularLocation>
        <location evidence="2">Membrane</location>
        <topology evidence="2">Multi-pass membrane protein</topology>
    </subcellularLocation>
</comment>
<evidence type="ECO:0000256" key="4">
    <source>
        <dbReference type="ARBA" id="ARBA00022553"/>
    </source>
</evidence>
<dbReference type="Gene3D" id="3.40.50.300">
    <property type="entry name" value="P-loop containing nucleotide triphosphate hydrolases"/>
    <property type="match status" value="1"/>
</dbReference>
<feature type="transmembrane region" description="Helical" evidence="13">
    <location>
        <begin position="438"/>
        <end position="455"/>
    </location>
</feature>
<evidence type="ECO:0000256" key="10">
    <source>
        <dbReference type="ARBA" id="ARBA00022989"/>
    </source>
</evidence>
<protein>
    <recommendedName>
        <fullName evidence="3">histidine kinase</fullName>
        <ecNumber evidence="3">2.7.13.3</ecNumber>
    </recommendedName>
</protein>
<evidence type="ECO:0000259" key="14">
    <source>
        <dbReference type="PROSITE" id="PS50109"/>
    </source>
</evidence>
<keyword evidence="4" id="KW-0597">Phosphoprotein</keyword>
<dbReference type="InterPro" id="IPR036890">
    <property type="entry name" value="HATPase_C_sf"/>
</dbReference>
<dbReference type="InterPro" id="IPR014729">
    <property type="entry name" value="Rossmann-like_a/b/a_fold"/>
</dbReference>
<dbReference type="AlphaFoldDB" id="A0A9D1IVM5"/>
<dbReference type="Pfam" id="PF02518">
    <property type="entry name" value="HATPase_c"/>
    <property type="match status" value="1"/>
</dbReference>
<feature type="domain" description="Histidine kinase" evidence="14">
    <location>
        <begin position="668"/>
        <end position="885"/>
    </location>
</feature>
<gene>
    <name evidence="15" type="ORF">IAB67_07935</name>
</gene>
<feature type="transmembrane region" description="Helical" evidence="13">
    <location>
        <begin position="398"/>
        <end position="426"/>
    </location>
</feature>
<dbReference type="Pfam" id="PF02702">
    <property type="entry name" value="KdpD"/>
    <property type="match status" value="1"/>
</dbReference>
<dbReference type="CDD" id="cd01987">
    <property type="entry name" value="USP_KdpD-like"/>
    <property type="match status" value="1"/>
</dbReference>
<dbReference type="Gene3D" id="1.10.287.130">
    <property type="match status" value="1"/>
</dbReference>
<keyword evidence="8 15" id="KW-0418">Kinase</keyword>
<dbReference type="GO" id="GO:0005886">
    <property type="term" value="C:plasma membrane"/>
    <property type="evidence" value="ECO:0007669"/>
    <property type="project" value="TreeGrafter"/>
</dbReference>
<dbReference type="SUPFAM" id="SSF47384">
    <property type="entry name" value="Homodimeric domain of signal transducing histidine kinase"/>
    <property type="match status" value="1"/>
</dbReference>
<dbReference type="SMART" id="SM00387">
    <property type="entry name" value="HATPase_c"/>
    <property type="match status" value="1"/>
</dbReference>
<dbReference type="PANTHER" id="PTHR45569">
    <property type="entry name" value="SENSOR PROTEIN KDPD"/>
    <property type="match status" value="1"/>
</dbReference>
<proteinExistence type="predicted"/>
<evidence type="ECO:0000256" key="2">
    <source>
        <dbReference type="ARBA" id="ARBA00004141"/>
    </source>
</evidence>